<sequence>MNLDKWGDILAKRKNCATCGGKILPGTGTQMYDEKQAKVVDVHDNYLCHKPFVKLPQKGA</sequence>
<evidence type="ECO:0000313" key="2">
    <source>
        <dbReference type="Proteomes" id="UP000049855"/>
    </source>
</evidence>
<keyword evidence="2" id="KW-1185">Reference proteome</keyword>
<dbReference type="EMBL" id="CTRP01000014">
    <property type="protein sequence ID" value="CQR74128.1"/>
    <property type="molecule type" value="Genomic_DNA"/>
</dbReference>
<organism evidence="1 2">
    <name type="scientific">Sporomusa ovata</name>
    <dbReference type="NCBI Taxonomy" id="2378"/>
    <lineage>
        <taxon>Bacteria</taxon>
        <taxon>Bacillati</taxon>
        <taxon>Bacillota</taxon>
        <taxon>Negativicutes</taxon>
        <taxon>Selenomonadales</taxon>
        <taxon>Sporomusaceae</taxon>
        <taxon>Sporomusa</taxon>
    </lineage>
</organism>
<reference evidence="2" key="1">
    <citation type="submission" date="2015-03" db="EMBL/GenBank/DDBJ databases">
        <authorList>
            <person name="Nijsse Bart"/>
        </authorList>
    </citation>
    <scope>NUCLEOTIDE SEQUENCE [LARGE SCALE GENOMIC DNA]</scope>
</reference>
<name>A0A0U1L383_9FIRM</name>
<proteinExistence type="predicted"/>
<evidence type="ECO:0000313" key="1">
    <source>
        <dbReference type="EMBL" id="CQR74128.1"/>
    </source>
</evidence>
<accession>A0A0U1L383</accession>
<protein>
    <submittedName>
        <fullName evidence="1">Uncharacterized protein</fullName>
    </submittedName>
</protein>
<dbReference type="Proteomes" id="UP000049855">
    <property type="component" value="Unassembled WGS sequence"/>
</dbReference>
<gene>
    <name evidence="1" type="ORF">SpAn4DRAFT_0590</name>
</gene>
<dbReference type="AlphaFoldDB" id="A0A0U1L383"/>
<dbReference type="RefSeq" id="WP_028972379.1">
    <property type="nucleotide sequence ID" value="NZ_CTRP01000014.1"/>
</dbReference>